<name>A0A7L8AJE2_9FLAO</name>
<dbReference type="KEGG" id="phal:H9I45_06725"/>
<dbReference type="Proteomes" id="UP000516764">
    <property type="component" value="Chromosome"/>
</dbReference>
<dbReference type="AlphaFoldDB" id="A0A7L8AJE2"/>
<dbReference type="EMBL" id="CP061813">
    <property type="protein sequence ID" value="QOD62128.1"/>
    <property type="molecule type" value="Genomic_DNA"/>
</dbReference>
<dbReference type="InterPro" id="IPR025411">
    <property type="entry name" value="DUF4136"/>
</dbReference>
<gene>
    <name evidence="3" type="ORF">H9I45_06725</name>
</gene>
<dbReference type="Pfam" id="PF13590">
    <property type="entry name" value="DUF4136"/>
    <property type="match status" value="1"/>
</dbReference>
<dbReference type="RefSeq" id="WP_088354584.1">
    <property type="nucleotide sequence ID" value="NZ_CP061813.1"/>
</dbReference>
<protein>
    <submittedName>
        <fullName evidence="3">DUF4136 domain-containing protein</fullName>
    </submittedName>
</protein>
<feature type="domain" description="DUF4136" evidence="2">
    <location>
        <begin position="23"/>
        <end position="176"/>
    </location>
</feature>
<reference evidence="3 4" key="1">
    <citation type="journal article" date="2016" name="Int. J. Syst. Evol. Microbiol.">
        <title>Polaribacter haliotis sp. nov., isolated from the gut of abalone Haliotis discus hannai.</title>
        <authorList>
            <person name="Kim Y.O."/>
            <person name="Park I.S."/>
            <person name="Park S."/>
            <person name="Nam B.H."/>
            <person name="Park J.M."/>
            <person name="Kim D.G."/>
            <person name="Yoon J.H."/>
        </authorList>
    </citation>
    <scope>NUCLEOTIDE SEQUENCE [LARGE SCALE GENOMIC DNA]</scope>
    <source>
        <strain evidence="3 4">KCTC 52418</strain>
    </source>
</reference>
<keyword evidence="4" id="KW-1185">Reference proteome</keyword>
<feature type="chain" id="PRO_5032388038" evidence="1">
    <location>
        <begin position="25"/>
        <end position="181"/>
    </location>
</feature>
<sequence>MKLLKPFILVFAIVLSSCSSVKVATDYDSKVDFTKYKTFAFYKTGIDKAEISDLDKKRILRAIESELSLLGFSKSDNPDMLVSIFTKSREKVNVNQNNNFGYGFGWGWNPWMGNGMNNVNISQYTEGTLFIDFIDKERKELVWQGVGTGALKMSNREKKEARIKEFVKEIVSRFPPGKEKN</sequence>
<dbReference type="Gene3D" id="3.30.160.670">
    <property type="match status" value="1"/>
</dbReference>
<evidence type="ECO:0000256" key="1">
    <source>
        <dbReference type="SAM" id="SignalP"/>
    </source>
</evidence>
<evidence type="ECO:0000313" key="4">
    <source>
        <dbReference type="Proteomes" id="UP000516764"/>
    </source>
</evidence>
<proteinExistence type="predicted"/>
<evidence type="ECO:0000313" key="3">
    <source>
        <dbReference type="EMBL" id="QOD62128.1"/>
    </source>
</evidence>
<dbReference type="OrthoDB" id="5432251at2"/>
<evidence type="ECO:0000259" key="2">
    <source>
        <dbReference type="Pfam" id="PF13590"/>
    </source>
</evidence>
<accession>A0A7L8AJE2</accession>
<feature type="signal peptide" evidence="1">
    <location>
        <begin position="1"/>
        <end position="24"/>
    </location>
</feature>
<organism evidence="3 4">
    <name type="scientific">Polaribacter haliotis</name>
    <dbReference type="NCBI Taxonomy" id="1888915"/>
    <lineage>
        <taxon>Bacteria</taxon>
        <taxon>Pseudomonadati</taxon>
        <taxon>Bacteroidota</taxon>
        <taxon>Flavobacteriia</taxon>
        <taxon>Flavobacteriales</taxon>
        <taxon>Flavobacteriaceae</taxon>
    </lineage>
</organism>
<dbReference type="PROSITE" id="PS51257">
    <property type="entry name" value="PROKAR_LIPOPROTEIN"/>
    <property type="match status" value="1"/>
</dbReference>
<keyword evidence="1" id="KW-0732">Signal</keyword>